<reference evidence="3 4" key="1">
    <citation type="submission" date="2018-11" db="EMBL/GenBank/DDBJ databases">
        <title>Vibrio LJC006 sp. nov., isolated from seawater during the bloom of the enteromorpha.</title>
        <authorList>
            <person name="Liang J."/>
        </authorList>
    </citation>
    <scope>NUCLEOTIDE SEQUENCE [LARGE SCALE GENOMIC DNA]</scope>
    <source>
        <strain evidence="3 4">LJC006</strain>
    </source>
</reference>
<gene>
    <name evidence="3" type="ORF">EES38_16120</name>
</gene>
<evidence type="ECO:0000256" key="2">
    <source>
        <dbReference type="SAM" id="SignalP"/>
    </source>
</evidence>
<dbReference type="Proteomes" id="UP000281112">
    <property type="component" value="Unassembled WGS sequence"/>
</dbReference>
<feature type="chain" id="PRO_5018170732" description="Autotransporter outer membrane beta-barrel domain-containing protein" evidence="2">
    <location>
        <begin position="22"/>
        <end position="459"/>
    </location>
</feature>
<keyword evidence="4" id="KW-1185">Reference proteome</keyword>
<feature type="region of interest" description="Disordered" evidence="1">
    <location>
        <begin position="34"/>
        <end position="74"/>
    </location>
</feature>
<dbReference type="OrthoDB" id="355208at2"/>
<dbReference type="RefSeq" id="WP_124938231.1">
    <property type="nucleotide sequence ID" value="NZ_RJVQ01000007.1"/>
</dbReference>
<feature type="compositionally biased region" description="Pro residues" evidence="1">
    <location>
        <begin position="42"/>
        <end position="64"/>
    </location>
</feature>
<keyword evidence="2" id="KW-0732">Signal</keyword>
<name>A0A3N9TDT6_9VIBR</name>
<evidence type="ECO:0000313" key="3">
    <source>
        <dbReference type="EMBL" id="RQW62239.1"/>
    </source>
</evidence>
<dbReference type="AlphaFoldDB" id="A0A3N9TDT6"/>
<evidence type="ECO:0008006" key="5">
    <source>
        <dbReference type="Google" id="ProtNLM"/>
    </source>
</evidence>
<proteinExistence type="predicted"/>
<sequence>MKQKRILATCILCAVSGSSFASIQQMTMDLAEAPPFMHQGPGMPPGPPPPGGHTPPQGFPPGPPGSRLDEDTGTGAYLLRDGETLTGGTYRSINADENAMRAEGNITASLNNVTVLKHAGYASSNDASSFYGLNSAVFALHGANLSINGGSVTATADGSTGVFAYDGATIHMKNTDINVTGGNAGGIEVAGGGSIYATNLTVGSTQKAAIRSDRGGGKIVVNGGTYTTTGLMGAPAIYSTAQIDVRNATLTSNDSEAVVIEGYNSVSITNSHVTGSMDGTYDRHSDQPIRNVMLYQSMSGDANNGTSTFTMNGGSLTSKNGDMFYVTNTDSVINLQNVALTMAKGLRLLLVAGNNAEHGWGQVGNNGGICRFNLSQQNVTGDIEVDEISQLDMSISNGSSFTGSINSDATKANMLTVSIDENSTWALTNDSYIRVLNGSMKNIVLNGHKLVVSGKRMTP</sequence>
<dbReference type="InterPro" id="IPR012332">
    <property type="entry name" value="Autotransporter_pectin_lyase_C"/>
</dbReference>
<dbReference type="EMBL" id="RJVQ01000007">
    <property type="protein sequence ID" value="RQW62239.1"/>
    <property type="molecule type" value="Genomic_DNA"/>
</dbReference>
<evidence type="ECO:0000256" key="1">
    <source>
        <dbReference type="SAM" id="MobiDB-lite"/>
    </source>
</evidence>
<evidence type="ECO:0000313" key="4">
    <source>
        <dbReference type="Proteomes" id="UP000281112"/>
    </source>
</evidence>
<dbReference type="SUPFAM" id="SSF51126">
    <property type="entry name" value="Pectin lyase-like"/>
    <property type="match status" value="1"/>
</dbReference>
<dbReference type="InterPro" id="IPR011050">
    <property type="entry name" value="Pectin_lyase_fold/virulence"/>
</dbReference>
<feature type="signal peptide" evidence="2">
    <location>
        <begin position="1"/>
        <end position="21"/>
    </location>
</feature>
<dbReference type="Gene3D" id="2.160.20.20">
    <property type="match status" value="1"/>
</dbReference>
<accession>A0A3N9TDT6</accession>
<comment type="caution">
    <text evidence="3">The sequence shown here is derived from an EMBL/GenBank/DDBJ whole genome shotgun (WGS) entry which is preliminary data.</text>
</comment>
<protein>
    <recommendedName>
        <fullName evidence="5">Autotransporter outer membrane beta-barrel domain-containing protein</fullName>
    </recommendedName>
</protein>
<organism evidence="3 4">
    <name type="scientific">Vibrio viridaestus</name>
    <dbReference type="NCBI Taxonomy" id="2487322"/>
    <lineage>
        <taxon>Bacteria</taxon>
        <taxon>Pseudomonadati</taxon>
        <taxon>Pseudomonadota</taxon>
        <taxon>Gammaproteobacteria</taxon>
        <taxon>Vibrionales</taxon>
        <taxon>Vibrionaceae</taxon>
        <taxon>Vibrio</taxon>
    </lineage>
</organism>